<dbReference type="InterPro" id="IPR011010">
    <property type="entry name" value="DNA_brk_join_enz"/>
</dbReference>
<keyword evidence="4" id="KW-0233">DNA recombination</keyword>
<proteinExistence type="inferred from homology"/>
<dbReference type="SUPFAM" id="SSF56349">
    <property type="entry name" value="DNA breaking-rejoining enzymes"/>
    <property type="match status" value="1"/>
</dbReference>
<dbReference type="OrthoDB" id="9801717at2"/>
<dbReference type="InterPro" id="IPR044068">
    <property type="entry name" value="CB"/>
</dbReference>
<comment type="caution">
    <text evidence="8">The sequence shown here is derived from an EMBL/GenBank/DDBJ whole genome shotgun (WGS) entry which is preliminary data.</text>
</comment>
<protein>
    <submittedName>
        <fullName evidence="8">Integrase</fullName>
    </submittedName>
</protein>
<dbReference type="Proteomes" id="UP000186313">
    <property type="component" value="Unassembled WGS sequence"/>
</dbReference>
<evidence type="ECO:0000256" key="2">
    <source>
        <dbReference type="ARBA" id="ARBA00022908"/>
    </source>
</evidence>
<dbReference type="GO" id="GO:0003677">
    <property type="term" value="F:DNA binding"/>
    <property type="evidence" value="ECO:0007669"/>
    <property type="project" value="UniProtKB-UniRule"/>
</dbReference>
<dbReference type="Gene3D" id="1.10.150.130">
    <property type="match status" value="1"/>
</dbReference>
<dbReference type="RefSeq" id="WP_075709072.1">
    <property type="nucleotide sequence ID" value="NZ_MJMJ01000022.1"/>
</dbReference>
<evidence type="ECO:0000256" key="4">
    <source>
        <dbReference type="ARBA" id="ARBA00023172"/>
    </source>
</evidence>
<dbReference type="PANTHER" id="PTHR30349">
    <property type="entry name" value="PHAGE INTEGRASE-RELATED"/>
    <property type="match status" value="1"/>
</dbReference>
<name>A0A1Q9HFR0_9VIBR</name>
<dbReference type="GO" id="GO:0015074">
    <property type="term" value="P:DNA integration"/>
    <property type="evidence" value="ECO:0007669"/>
    <property type="project" value="UniProtKB-KW"/>
</dbReference>
<evidence type="ECO:0000256" key="5">
    <source>
        <dbReference type="PROSITE-ProRule" id="PRU01248"/>
    </source>
</evidence>
<dbReference type="InterPro" id="IPR010998">
    <property type="entry name" value="Integrase_recombinase_N"/>
</dbReference>
<dbReference type="Gene3D" id="1.10.443.10">
    <property type="entry name" value="Intergrase catalytic core"/>
    <property type="match status" value="1"/>
</dbReference>
<dbReference type="InterPro" id="IPR050090">
    <property type="entry name" value="Tyrosine_recombinase_XerCD"/>
</dbReference>
<dbReference type="InterPro" id="IPR013762">
    <property type="entry name" value="Integrase-like_cat_sf"/>
</dbReference>
<dbReference type="STRING" id="1381081.BIY22_21060"/>
<dbReference type="InterPro" id="IPR004107">
    <property type="entry name" value="Integrase_SAM-like_N"/>
</dbReference>
<dbReference type="AlphaFoldDB" id="A0A1Q9HFR0"/>
<dbReference type="PANTHER" id="PTHR30349:SF64">
    <property type="entry name" value="PROPHAGE INTEGRASE INTD-RELATED"/>
    <property type="match status" value="1"/>
</dbReference>
<keyword evidence="2" id="KW-0229">DNA integration</keyword>
<dbReference type="NCBIfam" id="TIGR02249">
    <property type="entry name" value="integrase_gron"/>
    <property type="match status" value="1"/>
</dbReference>
<dbReference type="PROSITE" id="PS51900">
    <property type="entry name" value="CB"/>
    <property type="match status" value="1"/>
</dbReference>
<accession>A0A1Q9HFR0</accession>
<evidence type="ECO:0000313" key="9">
    <source>
        <dbReference type="Proteomes" id="UP000186313"/>
    </source>
</evidence>
<evidence type="ECO:0000256" key="1">
    <source>
        <dbReference type="ARBA" id="ARBA00008857"/>
    </source>
</evidence>
<dbReference type="Pfam" id="PF13495">
    <property type="entry name" value="Phage_int_SAM_4"/>
    <property type="match status" value="1"/>
</dbReference>
<dbReference type="InterPro" id="IPR002104">
    <property type="entry name" value="Integrase_catalytic"/>
</dbReference>
<evidence type="ECO:0000256" key="3">
    <source>
        <dbReference type="ARBA" id="ARBA00023125"/>
    </source>
</evidence>
<sequence length="320" mass="37263">MAKSVFMEQVRTEIRTRQYSIRTEKTYMYWIRYFIRFNDLRHPETMGNQEIERFLNHLAVNCQVSAATQNLALCAIIFMYRHIIRRDIQNLQYKNTRTPRRVPTVLSEREIKLVLSHRKGKYWLIATILYGCGLRIQEALSLRIKDIDFESKSILVFKGKGNKDRYTLLPTTLVDPINRQIETVKRVHSQDLSDGGGMTSVPPALYKKYRTALKHYAWQYLFPSNVRSVSPHDGYICRHHLHATAFAKQLRKAVRISGIAKRVTAHTFRHSFATRLLENSTDIRTVQELLGHADLKTTQIYTHVIGQCRAGTKSPIDFIV</sequence>
<comment type="similarity">
    <text evidence="1">Belongs to the 'phage' integrase family.</text>
</comment>
<organism evidence="8 9">
    <name type="scientific">Vibrio panuliri</name>
    <dbReference type="NCBI Taxonomy" id="1381081"/>
    <lineage>
        <taxon>Bacteria</taxon>
        <taxon>Pseudomonadati</taxon>
        <taxon>Pseudomonadota</taxon>
        <taxon>Gammaproteobacteria</taxon>
        <taxon>Vibrionales</taxon>
        <taxon>Vibrionaceae</taxon>
        <taxon>Vibrio</taxon>
    </lineage>
</organism>
<evidence type="ECO:0000259" key="7">
    <source>
        <dbReference type="PROSITE" id="PS51900"/>
    </source>
</evidence>
<feature type="domain" description="Tyr recombinase" evidence="6">
    <location>
        <begin position="101"/>
        <end position="314"/>
    </location>
</feature>
<dbReference type="EMBL" id="MJMJ01000022">
    <property type="protein sequence ID" value="OLQ88607.1"/>
    <property type="molecule type" value="Genomic_DNA"/>
</dbReference>
<dbReference type="PROSITE" id="PS51898">
    <property type="entry name" value="TYR_RECOMBINASE"/>
    <property type="match status" value="1"/>
</dbReference>
<dbReference type="GO" id="GO:0006310">
    <property type="term" value="P:DNA recombination"/>
    <property type="evidence" value="ECO:0007669"/>
    <property type="project" value="UniProtKB-KW"/>
</dbReference>
<keyword evidence="3 5" id="KW-0238">DNA-binding</keyword>
<gene>
    <name evidence="8" type="ORF">BIY22_21060</name>
</gene>
<evidence type="ECO:0000259" key="6">
    <source>
        <dbReference type="PROSITE" id="PS51898"/>
    </source>
</evidence>
<evidence type="ECO:0000313" key="8">
    <source>
        <dbReference type="EMBL" id="OLQ88607.1"/>
    </source>
</evidence>
<reference evidence="8 9" key="1">
    <citation type="submission" date="2016-09" db="EMBL/GenBank/DDBJ databases">
        <title>Genomic Taxonomy of the Vibrionaceae.</title>
        <authorList>
            <person name="Gonzalez-Castillo A."/>
            <person name="Gomez-Gil B."/>
            <person name="Enciso-Ibarra K."/>
        </authorList>
    </citation>
    <scope>NUCLEOTIDE SEQUENCE [LARGE SCALE GENOMIC DNA]</scope>
    <source>
        <strain evidence="8 9">CAIM 703</strain>
    </source>
</reference>
<feature type="domain" description="Core-binding (CB)" evidence="7">
    <location>
        <begin position="4"/>
        <end position="84"/>
    </location>
</feature>
<dbReference type="InterPro" id="IPR011946">
    <property type="entry name" value="Integrase_integron-type"/>
</dbReference>
<dbReference type="Pfam" id="PF00589">
    <property type="entry name" value="Phage_integrase"/>
    <property type="match status" value="1"/>
</dbReference>